<organism evidence="7 8">
    <name type="scientific">Candidatus Abyssobacteria bacterium SURF_17</name>
    <dbReference type="NCBI Taxonomy" id="2093361"/>
    <lineage>
        <taxon>Bacteria</taxon>
        <taxon>Pseudomonadati</taxon>
        <taxon>Candidatus Hydrogenedentota</taxon>
        <taxon>Candidatus Abyssobacteria</taxon>
    </lineage>
</organism>
<evidence type="ECO:0000256" key="4">
    <source>
        <dbReference type="ARBA" id="ARBA00023163"/>
    </source>
</evidence>
<proteinExistence type="predicted"/>
<dbReference type="Pfam" id="PF13411">
    <property type="entry name" value="MerR_1"/>
    <property type="match status" value="1"/>
</dbReference>
<dbReference type="InterPro" id="IPR047057">
    <property type="entry name" value="MerR_fam"/>
</dbReference>
<dbReference type="AlphaFoldDB" id="A0A419ERS6"/>
<sequence>MAKGKTKKSMKMRELVRLTGVRKATIHYYISKRILPKPRKTERNMAYYDESYVERIKLIKELQLKYFLPLEVIRQVLSQNDGKLSPAELDAIRFGHRFLMQSEKRRDKYESQTLGELSKRTGLPQEDILEMERCEIISPTTGKRGEKRYEDVDIRIIESFAAIRKAGFTKERGFEVRGFRVQSDLIGMLAIEEVKDLSRELGAESLRDPEYLQNLATNGLESINNYISQLHRKKFLEAFRTFIENGEEALNHRTQQKGTIPKEPRRRKSPKQGATTGKENS</sequence>
<dbReference type="InterPro" id="IPR009061">
    <property type="entry name" value="DNA-bd_dom_put_sf"/>
</dbReference>
<gene>
    <name evidence="7" type="ORF">C4532_16485</name>
</gene>
<reference evidence="7 8" key="1">
    <citation type="journal article" date="2017" name="ISME J.">
        <title>Energy and carbon metabolisms in a deep terrestrial subsurface fluid microbial community.</title>
        <authorList>
            <person name="Momper L."/>
            <person name="Jungbluth S.P."/>
            <person name="Lee M.D."/>
            <person name="Amend J.P."/>
        </authorList>
    </citation>
    <scope>NUCLEOTIDE SEQUENCE [LARGE SCALE GENOMIC DNA]</scope>
    <source>
        <strain evidence="7">SURF_17</strain>
    </source>
</reference>
<dbReference type="SUPFAM" id="SSF46955">
    <property type="entry name" value="Putative DNA-binding domain"/>
    <property type="match status" value="1"/>
</dbReference>
<comment type="caution">
    <text evidence="7">The sequence shown here is derived from an EMBL/GenBank/DDBJ whole genome shotgun (WGS) entry which is preliminary data.</text>
</comment>
<dbReference type="PANTHER" id="PTHR30204">
    <property type="entry name" value="REDOX-CYCLING DRUG-SENSING TRANSCRIPTIONAL ACTIVATOR SOXR"/>
    <property type="match status" value="1"/>
</dbReference>
<dbReference type="PANTHER" id="PTHR30204:SF69">
    <property type="entry name" value="MERR-FAMILY TRANSCRIPTIONAL REGULATOR"/>
    <property type="match status" value="1"/>
</dbReference>
<evidence type="ECO:0000313" key="8">
    <source>
        <dbReference type="Proteomes" id="UP000285961"/>
    </source>
</evidence>
<dbReference type="GO" id="GO:0003700">
    <property type="term" value="F:DNA-binding transcription factor activity"/>
    <property type="evidence" value="ECO:0007669"/>
    <property type="project" value="InterPro"/>
</dbReference>
<evidence type="ECO:0000256" key="5">
    <source>
        <dbReference type="SAM" id="MobiDB-lite"/>
    </source>
</evidence>
<dbReference type="InterPro" id="IPR000551">
    <property type="entry name" value="MerR-type_HTH_dom"/>
</dbReference>
<dbReference type="PROSITE" id="PS50937">
    <property type="entry name" value="HTH_MERR_2"/>
    <property type="match status" value="1"/>
</dbReference>
<evidence type="ECO:0000259" key="6">
    <source>
        <dbReference type="PROSITE" id="PS50937"/>
    </source>
</evidence>
<dbReference type="Gene3D" id="1.10.1660.10">
    <property type="match status" value="1"/>
</dbReference>
<keyword evidence="3" id="KW-0238">DNA-binding</keyword>
<name>A0A419ERS6_9BACT</name>
<keyword evidence="2" id="KW-0805">Transcription regulation</keyword>
<feature type="region of interest" description="Disordered" evidence="5">
    <location>
        <begin position="250"/>
        <end position="281"/>
    </location>
</feature>
<dbReference type="EMBL" id="QZKI01000119">
    <property type="protein sequence ID" value="RJP66101.1"/>
    <property type="molecule type" value="Genomic_DNA"/>
</dbReference>
<evidence type="ECO:0000313" key="7">
    <source>
        <dbReference type="EMBL" id="RJP66101.1"/>
    </source>
</evidence>
<dbReference type="Proteomes" id="UP000285961">
    <property type="component" value="Unassembled WGS sequence"/>
</dbReference>
<evidence type="ECO:0000256" key="1">
    <source>
        <dbReference type="ARBA" id="ARBA00022491"/>
    </source>
</evidence>
<dbReference type="GO" id="GO:0003677">
    <property type="term" value="F:DNA binding"/>
    <property type="evidence" value="ECO:0007669"/>
    <property type="project" value="UniProtKB-KW"/>
</dbReference>
<keyword evidence="1" id="KW-0678">Repressor</keyword>
<keyword evidence="4" id="KW-0804">Transcription</keyword>
<accession>A0A419ERS6</accession>
<feature type="domain" description="HTH merR-type" evidence="6">
    <location>
        <begin position="9"/>
        <end position="79"/>
    </location>
</feature>
<protein>
    <submittedName>
        <fullName evidence="7">MerR family transcriptional regulator</fullName>
    </submittedName>
</protein>
<feature type="compositionally biased region" description="Polar residues" evidence="5">
    <location>
        <begin position="272"/>
        <end position="281"/>
    </location>
</feature>
<evidence type="ECO:0000256" key="2">
    <source>
        <dbReference type="ARBA" id="ARBA00023015"/>
    </source>
</evidence>
<dbReference type="SMART" id="SM00422">
    <property type="entry name" value="HTH_MERR"/>
    <property type="match status" value="1"/>
</dbReference>
<evidence type="ECO:0000256" key="3">
    <source>
        <dbReference type="ARBA" id="ARBA00023125"/>
    </source>
</evidence>